<dbReference type="InterPro" id="IPR006311">
    <property type="entry name" value="TAT_signal"/>
</dbReference>
<dbReference type="Pfam" id="PF13472">
    <property type="entry name" value="Lipase_GDSL_2"/>
    <property type="match status" value="1"/>
</dbReference>
<dbReference type="GO" id="GO:0004622">
    <property type="term" value="F:phosphatidylcholine lysophospholipase activity"/>
    <property type="evidence" value="ECO:0007669"/>
    <property type="project" value="TreeGrafter"/>
</dbReference>
<gene>
    <name evidence="3" type="ORF">C1I64_18680</name>
</gene>
<dbReference type="RefSeq" id="WP_127888247.1">
    <property type="nucleotide sequence ID" value="NZ_CP028137.1"/>
</dbReference>
<evidence type="ECO:0000313" key="4">
    <source>
        <dbReference type="Proteomes" id="UP000285317"/>
    </source>
</evidence>
<dbReference type="EMBL" id="CP028137">
    <property type="protein sequence ID" value="AZZ53854.1"/>
    <property type="molecule type" value="Genomic_DNA"/>
</dbReference>
<sequence length="291" mass="29634">MTRTTRSRRAGVLAVVAVAAALLAGCTSAPAPAETTEPAASGELPFAAGSIAALGDSISVGVAACGQNKPCPSASWTTGEDETVDSVARRAGESVGAVPEIENVASKGATSAELPGQAEKAVAAAPDLVTVLIGANDVCRKNSADITTPDAFRANVTTALTTLSTGAPEATIFVSSVPNLLDFFETERTDAEAVSRWAGSSNCNSLLYQPTSDDADAQARRDNVSTTIDAYNDVLADVCGATANCVYDQGALHDFDVTSDDISDVDHFHPSLAGQAKLADIAWTALLANAS</sequence>
<organism evidence="3 4">
    <name type="scientific">Rathayibacter festucae DSM 15932</name>
    <dbReference type="NCBI Taxonomy" id="1328866"/>
    <lineage>
        <taxon>Bacteria</taxon>
        <taxon>Bacillati</taxon>
        <taxon>Actinomycetota</taxon>
        <taxon>Actinomycetes</taxon>
        <taxon>Micrococcales</taxon>
        <taxon>Microbacteriaceae</taxon>
        <taxon>Rathayibacter</taxon>
    </lineage>
</organism>
<keyword evidence="1" id="KW-0732">Signal</keyword>
<dbReference type="Proteomes" id="UP000285317">
    <property type="component" value="Chromosome"/>
</dbReference>
<dbReference type="PROSITE" id="PS51257">
    <property type="entry name" value="PROKAR_LIPOPROTEIN"/>
    <property type="match status" value="1"/>
</dbReference>
<dbReference type="InterPro" id="IPR051532">
    <property type="entry name" value="Ester_Hydrolysis_Enzymes"/>
</dbReference>
<evidence type="ECO:0000313" key="3">
    <source>
        <dbReference type="EMBL" id="AZZ53854.1"/>
    </source>
</evidence>
<dbReference type="PANTHER" id="PTHR30383:SF5">
    <property type="entry name" value="SGNH HYDROLASE-TYPE ESTERASE DOMAIN-CONTAINING PROTEIN"/>
    <property type="match status" value="1"/>
</dbReference>
<dbReference type="InterPro" id="IPR013830">
    <property type="entry name" value="SGNH_hydro"/>
</dbReference>
<feature type="chain" id="PRO_5018610739" description="SGNH hydrolase-type esterase domain-containing protein" evidence="1">
    <location>
        <begin position="34"/>
        <end position="291"/>
    </location>
</feature>
<name>A0A3Q9UZ28_9MICO</name>
<feature type="signal peptide" evidence="1">
    <location>
        <begin position="1"/>
        <end position="33"/>
    </location>
</feature>
<dbReference type="SUPFAM" id="SSF52266">
    <property type="entry name" value="SGNH hydrolase"/>
    <property type="match status" value="1"/>
</dbReference>
<dbReference type="PANTHER" id="PTHR30383">
    <property type="entry name" value="THIOESTERASE 1/PROTEASE 1/LYSOPHOSPHOLIPASE L1"/>
    <property type="match status" value="1"/>
</dbReference>
<dbReference type="PROSITE" id="PS51318">
    <property type="entry name" value="TAT"/>
    <property type="match status" value="1"/>
</dbReference>
<evidence type="ECO:0000259" key="2">
    <source>
        <dbReference type="Pfam" id="PF13472"/>
    </source>
</evidence>
<dbReference type="KEGG" id="rfs:C1I64_18680"/>
<evidence type="ECO:0000256" key="1">
    <source>
        <dbReference type="SAM" id="SignalP"/>
    </source>
</evidence>
<feature type="domain" description="SGNH hydrolase-type esterase" evidence="2">
    <location>
        <begin position="53"/>
        <end position="276"/>
    </location>
</feature>
<reference evidence="3 4" key="1">
    <citation type="submission" date="2018-03" db="EMBL/GenBank/DDBJ databases">
        <title>Bacteriophage NCPPB3778 and a type I-E CRISPR drive the evolution of the US Biological Select Agent, Rathayibacter toxicus.</title>
        <authorList>
            <person name="Davis E.W.II."/>
            <person name="Tabima J.F."/>
            <person name="Weisberg A.J."/>
            <person name="Dantas Lopes L."/>
            <person name="Wiseman M.S."/>
            <person name="Wiseman M.S."/>
            <person name="Pupko T."/>
            <person name="Belcher M.S."/>
            <person name="Sechler A.J."/>
            <person name="Tancos M.A."/>
            <person name="Schroeder B.K."/>
            <person name="Murray T.D."/>
            <person name="Luster D.G."/>
            <person name="Schneider W.L."/>
            <person name="Rogers E."/>
            <person name="Andreote F.D."/>
            <person name="Grunwald N.J."/>
            <person name="Putnam M.L."/>
            <person name="Chang J.H."/>
        </authorList>
    </citation>
    <scope>NUCLEOTIDE SEQUENCE [LARGE SCALE GENOMIC DNA]</scope>
    <source>
        <strain evidence="3 4">DSM 15932</strain>
    </source>
</reference>
<protein>
    <recommendedName>
        <fullName evidence="2">SGNH hydrolase-type esterase domain-containing protein</fullName>
    </recommendedName>
</protein>
<accession>A0A3Q9UZ28</accession>
<dbReference type="AlphaFoldDB" id="A0A3Q9UZ28"/>
<dbReference type="Gene3D" id="3.40.50.1110">
    <property type="entry name" value="SGNH hydrolase"/>
    <property type="match status" value="1"/>
</dbReference>
<proteinExistence type="predicted"/>
<dbReference type="InterPro" id="IPR036514">
    <property type="entry name" value="SGNH_hydro_sf"/>
</dbReference>